<proteinExistence type="predicted"/>
<reference evidence="1" key="1">
    <citation type="submission" date="2023-03" db="EMBL/GenBank/DDBJ databases">
        <authorList>
            <person name="Cremers G."/>
            <person name="Picone N."/>
        </authorList>
    </citation>
    <scope>NUCLEOTIDE SEQUENCE</scope>
    <source>
        <strain evidence="1">Sample_alias</strain>
    </source>
</reference>
<gene>
    <name evidence="1" type="ORF">MFUM_0420</name>
</gene>
<dbReference type="SUPFAM" id="SSF53335">
    <property type="entry name" value="S-adenosyl-L-methionine-dependent methyltransferases"/>
    <property type="match status" value="1"/>
</dbReference>
<keyword evidence="2" id="KW-1185">Reference proteome</keyword>
<evidence type="ECO:0000313" key="1">
    <source>
        <dbReference type="EMBL" id="CAI9084812.1"/>
    </source>
</evidence>
<organism evidence="1 2">
    <name type="scientific">Candidatus Methylacidiphilum fumarolicum</name>
    <dbReference type="NCBI Taxonomy" id="591154"/>
    <lineage>
        <taxon>Bacteria</taxon>
        <taxon>Pseudomonadati</taxon>
        <taxon>Verrucomicrobiota</taxon>
        <taxon>Methylacidiphilae</taxon>
        <taxon>Methylacidiphilales</taxon>
        <taxon>Methylacidiphilaceae</taxon>
        <taxon>Methylacidiphilum (ex Ratnadevi et al. 2023)</taxon>
    </lineage>
</organism>
<dbReference type="EMBL" id="OX458932">
    <property type="protein sequence ID" value="CAI9084812.1"/>
    <property type="molecule type" value="Genomic_DNA"/>
</dbReference>
<dbReference type="InterPro" id="IPR029063">
    <property type="entry name" value="SAM-dependent_MTases_sf"/>
</dbReference>
<sequence length="176" mass="20039">MKRQIRIFLKRALLYAYRAMRRLCGLHVVPVHYYCPLPDPIELEKTQKSWMRPSKMRGVEVDLESQVKNFRQICLPFVGEYAGNAVYKYASSMGFGPGYGYIEAQALHAMVRYLKPRRIIEVGSGVSTFCMREAARRNEENGGERVEITAIEPNPSPALRAMAGIRLLAQRVQDTG</sequence>
<evidence type="ECO:0008006" key="3">
    <source>
        <dbReference type="Google" id="ProtNLM"/>
    </source>
</evidence>
<name>A0ABN8XFX7_9BACT</name>
<dbReference type="Gene3D" id="3.40.50.150">
    <property type="entry name" value="Vaccinia Virus protein VP39"/>
    <property type="match status" value="1"/>
</dbReference>
<evidence type="ECO:0000313" key="2">
    <source>
        <dbReference type="Proteomes" id="UP001161497"/>
    </source>
</evidence>
<protein>
    <recommendedName>
        <fullName evidence="3">Class I SAM-dependent methyltransferase</fullName>
    </recommendedName>
</protein>
<dbReference type="Proteomes" id="UP001161497">
    <property type="component" value="Chromosome"/>
</dbReference>
<accession>A0ABN8XFX7</accession>